<comment type="caution">
    <text evidence="3">The sequence shown here is derived from an EMBL/GenBank/DDBJ whole genome shotgun (WGS) entry which is preliminary data.</text>
</comment>
<proteinExistence type="predicted"/>
<protein>
    <recommendedName>
        <fullName evidence="2">Secretion system C-terminal sorting domain-containing protein</fullName>
    </recommendedName>
</protein>
<dbReference type="Pfam" id="PF13620">
    <property type="entry name" value="CarboxypepD_reg"/>
    <property type="match status" value="1"/>
</dbReference>
<dbReference type="AlphaFoldDB" id="A0A098SB95"/>
<keyword evidence="1" id="KW-0732">Signal</keyword>
<evidence type="ECO:0000259" key="2">
    <source>
        <dbReference type="Pfam" id="PF18962"/>
    </source>
</evidence>
<dbReference type="NCBIfam" id="TIGR04183">
    <property type="entry name" value="Por_Secre_tail"/>
    <property type="match status" value="1"/>
</dbReference>
<dbReference type="RefSeq" id="WP_044216553.1">
    <property type="nucleotide sequence ID" value="NZ_JBKAGJ010000019.1"/>
</dbReference>
<dbReference type="Pfam" id="PF18962">
    <property type="entry name" value="Por_Secre_tail"/>
    <property type="match status" value="1"/>
</dbReference>
<dbReference type="InterPro" id="IPR026444">
    <property type="entry name" value="Secre_tail"/>
</dbReference>
<sequence>MKMKCTFILTCLLLFGSSLLLAQTALVGQINDAEGQPLYGANIELFKHNILITGTASEDGGHIELSGLDPGTYDIQVSYLGHQTESVRGFKMYAGKQNWLYAELIPEAVNMDEVIVSANGPFYASGCTYRCGSIIRNQKDAEPEVDAPISLPDIQYFPNPATEVVTVELTQPLKTLQVYTASGQIVEQYHNLPPSPFRLRVDQWPTGTYLLRCIDKDNQLTLPLIVE</sequence>
<accession>A0A098SB95</accession>
<organism evidence="3 4">
    <name type="scientific">Phaeodactylibacter xiamenensis</name>
    <dbReference type="NCBI Taxonomy" id="1524460"/>
    <lineage>
        <taxon>Bacteria</taxon>
        <taxon>Pseudomonadati</taxon>
        <taxon>Bacteroidota</taxon>
        <taxon>Saprospiria</taxon>
        <taxon>Saprospirales</taxon>
        <taxon>Haliscomenobacteraceae</taxon>
        <taxon>Phaeodactylibacter</taxon>
    </lineage>
</organism>
<feature type="signal peptide" evidence="1">
    <location>
        <begin position="1"/>
        <end position="22"/>
    </location>
</feature>
<evidence type="ECO:0000256" key="1">
    <source>
        <dbReference type="SAM" id="SignalP"/>
    </source>
</evidence>
<name>A0A098SB95_9BACT</name>
<feature type="chain" id="PRO_5001940171" description="Secretion system C-terminal sorting domain-containing protein" evidence="1">
    <location>
        <begin position="23"/>
        <end position="227"/>
    </location>
</feature>
<dbReference type="Proteomes" id="UP000029736">
    <property type="component" value="Unassembled WGS sequence"/>
</dbReference>
<dbReference type="InterPro" id="IPR008969">
    <property type="entry name" value="CarboxyPept-like_regulatory"/>
</dbReference>
<dbReference type="OrthoDB" id="1223654at2"/>
<dbReference type="STRING" id="1524460.IX84_03615"/>
<evidence type="ECO:0000313" key="4">
    <source>
        <dbReference type="Proteomes" id="UP000029736"/>
    </source>
</evidence>
<dbReference type="Gene3D" id="2.60.40.1120">
    <property type="entry name" value="Carboxypeptidase-like, regulatory domain"/>
    <property type="match status" value="1"/>
</dbReference>
<dbReference type="EMBL" id="JPOS01000010">
    <property type="protein sequence ID" value="KGE89410.1"/>
    <property type="molecule type" value="Genomic_DNA"/>
</dbReference>
<dbReference type="SUPFAM" id="SSF49464">
    <property type="entry name" value="Carboxypeptidase regulatory domain-like"/>
    <property type="match status" value="1"/>
</dbReference>
<reference evidence="3 4" key="1">
    <citation type="journal article" date="2014" name="Int. J. Syst. Evol. Microbiol.">
        <title>Phaeodactylibacter xiamenensis gen. nov., sp. nov., a member of the family Saprospiraceae isolated from the marine alga Phaeodactylum tricornutum.</title>
        <authorList>
            <person name="Chen Z.Jr."/>
            <person name="Lei X."/>
            <person name="Lai Q."/>
            <person name="Li Y."/>
            <person name="Zhang B."/>
            <person name="Zhang J."/>
            <person name="Zhang H."/>
            <person name="Yang L."/>
            <person name="Zheng W."/>
            <person name="Tian Y."/>
            <person name="Yu Z."/>
            <person name="Xu H.Jr."/>
            <person name="Zheng T."/>
        </authorList>
    </citation>
    <scope>NUCLEOTIDE SEQUENCE [LARGE SCALE GENOMIC DNA]</scope>
    <source>
        <strain evidence="3 4">KD52</strain>
    </source>
</reference>
<gene>
    <name evidence="3" type="ORF">IX84_03615</name>
</gene>
<feature type="domain" description="Secretion system C-terminal sorting" evidence="2">
    <location>
        <begin position="157"/>
        <end position="221"/>
    </location>
</feature>
<keyword evidence="4" id="KW-1185">Reference proteome</keyword>
<evidence type="ECO:0000313" key="3">
    <source>
        <dbReference type="EMBL" id="KGE89410.1"/>
    </source>
</evidence>